<feature type="compositionally biased region" description="Polar residues" evidence="1">
    <location>
        <begin position="272"/>
        <end position="282"/>
    </location>
</feature>
<feature type="compositionally biased region" description="Low complexity" evidence="1">
    <location>
        <begin position="409"/>
        <end position="421"/>
    </location>
</feature>
<feature type="region of interest" description="Disordered" evidence="1">
    <location>
        <begin position="221"/>
        <end position="293"/>
    </location>
</feature>
<comment type="caution">
    <text evidence="2">The sequence shown here is derived from an EMBL/GenBank/DDBJ whole genome shotgun (WGS) entry which is preliminary data.</text>
</comment>
<feature type="region of interest" description="Disordered" evidence="1">
    <location>
        <begin position="1"/>
        <end position="26"/>
    </location>
</feature>
<feature type="region of interest" description="Disordered" evidence="1">
    <location>
        <begin position="576"/>
        <end position="597"/>
    </location>
</feature>
<dbReference type="EMBL" id="ML978121">
    <property type="protein sequence ID" value="KAF2104811.1"/>
    <property type="molecule type" value="Genomic_DNA"/>
</dbReference>
<feature type="compositionally biased region" description="Polar residues" evidence="1">
    <location>
        <begin position="241"/>
        <end position="260"/>
    </location>
</feature>
<proteinExistence type="predicted"/>
<accession>A0A9P4INM1</accession>
<sequence length="625" mass="67220">MSSSPTSNARATELQGLSPSVGKPDLPPGGVLLKPLVTTSPLNNLNNLATTPANVGRRRGDAMSVPLLASPARPGHSCKMAQIFEEAGMTMRRDVENRPTTTSGSPNGMKNRPMLSTPRQGRKLARQDSAGSFGGVFLSRSSSVVNLQGHTIAVGHTPGDMTYLTRPIAEEDITAAAQTLSPLHTRPTGIRGMARRPRSALVGTLAKPKAPKAPNRLFRPAARAQAVSSPPARAAAHTRNENGNLGNDPDLSSESWSGDSQFFHPVKGKTVKLSTAPQQIPQPNRDDSQSWSGDSQFFRRATVKAAKPSMAPQMNIDTSQMRPTAGQQGTEQRVIGHIKSHEDITKWLIGVEDGSEDNEDNEQIREEDYTVHSPGLHLERKRSPQESDPIISASPRPAPPPVFSLQHKASASAFSSSTSSSETNGNLPAAGTPAHLQPFCSRWQIPMSSVAAALSPERETLRLRGGRSKWSHSKPKAGDWSENIALLPWMSGKEVEEARACFKQYFKSTEKASRPRNDSVLGVMDTNAQAGVGANEDSTGRSYILTRQGPCTPTLYATCGPALPGDRDEALSPLSPAVSLHRGDSDQRRRVEKGMGRKRCPSYYDKDIIGTPGRATSQGGVWLGR</sequence>
<evidence type="ECO:0000313" key="2">
    <source>
        <dbReference type="EMBL" id="KAF2104811.1"/>
    </source>
</evidence>
<organism evidence="2 3">
    <name type="scientific">Rhizodiscina lignyota</name>
    <dbReference type="NCBI Taxonomy" id="1504668"/>
    <lineage>
        <taxon>Eukaryota</taxon>
        <taxon>Fungi</taxon>
        <taxon>Dikarya</taxon>
        <taxon>Ascomycota</taxon>
        <taxon>Pezizomycotina</taxon>
        <taxon>Dothideomycetes</taxon>
        <taxon>Pleosporomycetidae</taxon>
        <taxon>Aulographales</taxon>
        <taxon>Rhizodiscinaceae</taxon>
        <taxon>Rhizodiscina</taxon>
    </lineage>
</organism>
<feature type="compositionally biased region" description="Polar residues" evidence="1">
    <location>
        <begin position="98"/>
        <end position="108"/>
    </location>
</feature>
<feature type="region of interest" description="Disordered" evidence="1">
    <location>
        <begin position="96"/>
        <end position="118"/>
    </location>
</feature>
<evidence type="ECO:0000313" key="3">
    <source>
        <dbReference type="Proteomes" id="UP000799772"/>
    </source>
</evidence>
<feature type="region of interest" description="Disordered" evidence="1">
    <location>
        <begin position="353"/>
        <end position="427"/>
    </location>
</feature>
<gene>
    <name evidence="2" type="ORF">NA57DRAFT_71016</name>
</gene>
<reference evidence="2" key="1">
    <citation type="journal article" date="2020" name="Stud. Mycol.">
        <title>101 Dothideomycetes genomes: a test case for predicting lifestyles and emergence of pathogens.</title>
        <authorList>
            <person name="Haridas S."/>
            <person name="Albert R."/>
            <person name="Binder M."/>
            <person name="Bloem J."/>
            <person name="Labutti K."/>
            <person name="Salamov A."/>
            <person name="Andreopoulos B."/>
            <person name="Baker S."/>
            <person name="Barry K."/>
            <person name="Bills G."/>
            <person name="Bluhm B."/>
            <person name="Cannon C."/>
            <person name="Castanera R."/>
            <person name="Culley D."/>
            <person name="Daum C."/>
            <person name="Ezra D."/>
            <person name="Gonzalez J."/>
            <person name="Henrissat B."/>
            <person name="Kuo A."/>
            <person name="Liang C."/>
            <person name="Lipzen A."/>
            <person name="Lutzoni F."/>
            <person name="Magnuson J."/>
            <person name="Mondo S."/>
            <person name="Nolan M."/>
            <person name="Ohm R."/>
            <person name="Pangilinan J."/>
            <person name="Park H.-J."/>
            <person name="Ramirez L."/>
            <person name="Alfaro M."/>
            <person name="Sun H."/>
            <person name="Tritt A."/>
            <person name="Yoshinaga Y."/>
            <person name="Zwiers L.-H."/>
            <person name="Turgeon B."/>
            <person name="Goodwin S."/>
            <person name="Spatafora J."/>
            <person name="Crous P."/>
            <person name="Grigoriev I."/>
        </authorList>
    </citation>
    <scope>NUCLEOTIDE SEQUENCE</scope>
    <source>
        <strain evidence="2">CBS 133067</strain>
    </source>
</reference>
<evidence type="ECO:0000256" key="1">
    <source>
        <dbReference type="SAM" id="MobiDB-lite"/>
    </source>
</evidence>
<name>A0A9P4INM1_9PEZI</name>
<dbReference type="AlphaFoldDB" id="A0A9P4INM1"/>
<feature type="compositionally biased region" description="Polar residues" evidence="1">
    <location>
        <begin position="1"/>
        <end position="18"/>
    </location>
</feature>
<keyword evidence="3" id="KW-1185">Reference proteome</keyword>
<feature type="compositionally biased region" description="Basic and acidic residues" evidence="1">
    <location>
        <begin position="581"/>
        <end position="595"/>
    </location>
</feature>
<dbReference type="Proteomes" id="UP000799772">
    <property type="component" value="Unassembled WGS sequence"/>
</dbReference>
<protein>
    <submittedName>
        <fullName evidence="2">Uncharacterized protein</fullName>
    </submittedName>
</protein>